<evidence type="ECO:0000313" key="2">
    <source>
        <dbReference type="EMBL" id="GBP04088.1"/>
    </source>
</evidence>
<protein>
    <submittedName>
        <fullName evidence="2">Uncharacterized protein</fullName>
    </submittedName>
</protein>
<dbReference type="Proteomes" id="UP000299102">
    <property type="component" value="Unassembled WGS sequence"/>
</dbReference>
<feature type="region of interest" description="Disordered" evidence="1">
    <location>
        <begin position="1"/>
        <end position="34"/>
    </location>
</feature>
<sequence>MFMDITSSTSRRRRYKGRSSEEQDEIDPTSKKRESGRSMYFRNCYSIRRCFQAFKLERLDERAKRQTGDAAPADSAIRRRAAASVFTMFMLIFSVEATRAVLNRQFVRSANCGINNTMGRM</sequence>
<dbReference type="EMBL" id="BGZK01000012">
    <property type="protein sequence ID" value="GBP04088.1"/>
    <property type="molecule type" value="Genomic_DNA"/>
</dbReference>
<proteinExistence type="predicted"/>
<keyword evidence="3" id="KW-1185">Reference proteome</keyword>
<comment type="caution">
    <text evidence="2">The sequence shown here is derived from an EMBL/GenBank/DDBJ whole genome shotgun (WGS) entry which is preliminary data.</text>
</comment>
<evidence type="ECO:0000313" key="3">
    <source>
        <dbReference type="Proteomes" id="UP000299102"/>
    </source>
</evidence>
<accession>A0A4C1SS71</accession>
<dbReference type="AlphaFoldDB" id="A0A4C1SS71"/>
<organism evidence="2 3">
    <name type="scientific">Eumeta variegata</name>
    <name type="common">Bagworm moth</name>
    <name type="synonym">Eumeta japonica</name>
    <dbReference type="NCBI Taxonomy" id="151549"/>
    <lineage>
        <taxon>Eukaryota</taxon>
        <taxon>Metazoa</taxon>
        <taxon>Ecdysozoa</taxon>
        <taxon>Arthropoda</taxon>
        <taxon>Hexapoda</taxon>
        <taxon>Insecta</taxon>
        <taxon>Pterygota</taxon>
        <taxon>Neoptera</taxon>
        <taxon>Endopterygota</taxon>
        <taxon>Lepidoptera</taxon>
        <taxon>Glossata</taxon>
        <taxon>Ditrysia</taxon>
        <taxon>Tineoidea</taxon>
        <taxon>Psychidae</taxon>
        <taxon>Oiketicinae</taxon>
        <taxon>Eumeta</taxon>
    </lineage>
</organism>
<gene>
    <name evidence="2" type="ORF">EVAR_74829_1</name>
</gene>
<evidence type="ECO:0000256" key="1">
    <source>
        <dbReference type="SAM" id="MobiDB-lite"/>
    </source>
</evidence>
<name>A0A4C1SS71_EUMVA</name>
<reference evidence="2 3" key="1">
    <citation type="journal article" date="2019" name="Commun. Biol.">
        <title>The bagworm genome reveals a unique fibroin gene that provides high tensile strength.</title>
        <authorList>
            <person name="Kono N."/>
            <person name="Nakamura H."/>
            <person name="Ohtoshi R."/>
            <person name="Tomita M."/>
            <person name="Numata K."/>
            <person name="Arakawa K."/>
        </authorList>
    </citation>
    <scope>NUCLEOTIDE SEQUENCE [LARGE SCALE GENOMIC DNA]</scope>
</reference>